<reference evidence="1 2" key="1">
    <citation type="submission" date="2018-08" db="EMBL/GenBank/DDBJ databases">
        <title>A genome reference for cultivated species of the human gut microbiota.</title>
        <authorList>
            <person name="Zou Y."/>
            <person name="Xue W."/>
            <person name="Luo G."/>
        </authorList>
    </citation>
    <scope>NUCLEOTIDE SEQUENCE [LARGE SCALE GENOMIC DNA]</scope>
    <source>
        <strain evidence="1 2">AF48-16</strain>
    </source>
</reference>
<evidence type="ECO:0000313" key="1">
    <source>
        <dbReference type="EMBL" id="RHK08212.1"/>
    </source>
</evidence>
<accession>A0A1G8Y3Z2</accession>
<gene>
    <name evidence="1" type="ORF">DW084_00565</name>
</gene>
<dbReference type="Proteomes" id="UP000286288">
    <property type="component" value="Unassembled WGS sequence"/>
</dbReference>
<comment type="caution">
    <text evidence="1">The sequence shown here is derived from an EMBL/GenBank/DDBJ whole genome shotgun (WGS) entry which is preliminary data.</text>
</comment>
<name>A0A1G8Y3Z2_ENTCA</name>
<dbReference type="EMBL" id="QRMZ01000001">
    <property type="protein sequence ID" value="RHK08212.1"/>
    <property type="molecule type" value="Genomic_DNA"/>
</dbReference>
<dbReference type="AlphaFoldDB" id="A0A1G8Y3Z2"/>
<protein>
    <submittedName>
        <fullName evidence="1">Uncharacterized protein</fullName>
    </submittedName>
</protein>
<sequence>MAAEKSTPADKMNLPNGNDRKTVGGKALSFTSWIIPIDNQQRWYREIQAFRPFLGRDAFLFF</sequence>
<proteinExistence type="predicted"/>
<organism evidence="1 2">
    <name type="scientific">Enterococcus casseliflavus</name>
    <name type="common">Enterococcus flavescens</name>
    <dbReference type="NCBI Taxonomy" id="37734"/>
    <lineage>
        <taxon>Bacteria</taxon>
        <taxon>Bacillati</taxon>
        <taxon>Bacillota</taxon>
        <taxon>Bacilli</taxon>
        <taxon>Lactobacillales</taxon>
        <taxon>Enterococcaceae</taxon>
        <taxon>Enterococcus</taxon>
    </lineage>
</organism>
<evidence type="ECO:0000313" key="2">
    <source>
        <dbReference type="Proteomes" id="UP000286288"/>
    </source>
</evidence>